<dbReference type="GO" id="GO:0009451">
    <property type="term" value="P:RNA modification"/>
    <property type="evidence" value="ECO:0007669"/>
    <property type="project" value="InterPro"/>
</dbReference>
<dbReference type="OrthoDB" id="308440at2759"/>
<dbReference type="EMBL" id="KZ451993">
    <property type="protein sequence ID" value="PKA53666.1"/>
    <property type="molecule type" value="Genomic_DNA"/>
</dbReference>
<dbReference type="EC" id="3.6.4.12" evidence="3"/>
<evidence type="ECO:0000256" key="1">
    <source>
        <dbReference type="ARBA" id="ARBA00022737"/>
    </source>
</evidence>
<proteinExistence type="predicted"/>
<reference evidence="3 4" key="1">
    <citation type="journal article" date="2017" name="Nature">
        <title>The Apostasia genome and the evolution of orchids.</title>
        <authorList>
            <person name="Zhang G.Q."/>
            <person name="Liu K.W."/>
            <person name="Li Z."/>
            <person name="Lohaus R."/>
            <person name="Hsiao Y.Y."/>
            <person name="Niu S.C."/>
            <person name="Wang J.Y."/>
            <person name="Lin Y.C."/>
            <person name="Xu Q."/>
            <person name="Chen L.J."/>
            <person name="Yoshida K."/>
            <person name="Fujiwara S."/>
            <person name="Wang Z.W."/>
            <person name="Zhang Y.Q."/>
            <person name="Mitsuda N."/>
            <person name="Wang M."/>
            <person name="Liu G.H."/>
            <person name="Pecoraro L."/>
            <person name="Huang H.X."/>
            <person name="Xiao X.J."/>
            <person name="Lin M."/>
            <person name="Wu X.Y."/>
            <person name="Wu W.L."/>
            <person name="Chen Y.Y."/>
            <person name="Chang S.B."/>
            <person name="Sakamoto S."/>
            <person name="Ohme-Takagi M."/>
            <person name="Yagi M."/>
            <person name="Zeng S.J."/>
            <person name="Shen C.Y."/>
            <person name="Yeh C.M."/>
            <person name="Luo Y.B."/>
            <person name="Tsai W.C."/>
            <person name="Van de Peer Y."/>
            <person name="Liu Z.J."/>
        </authorList>
    </citation>
    <scope>NUCLEOTIDE SEQUENCE [LARGE SCALE GENOMIC DNA]</scope>
    <source>
        <strain evidence="4">cv. Shenzhen</strain>
        <tissue evidence="3">Stem</tissue>
    </source>
</reference>
<accession>A0A2I0ADT5</accession>
<name>A0A2I0ADT5_9ASPA</name>
<feature type="repeat" description="PPR" evidence="2">
    <location>
        <begin position="207"/>
        <end position="243"/>
    </location>
</feature>
<dbReference type="NCBIfam" id="TIGR00756">
    <property type="entry name" value="PPR"/>
    <property type="match status" value="5"/>
</dbReference>
<keyword evidence="4" id="KW-1185">Reference proteome</keyword>
<sequence length="798" mass="89992">MISLPCRILVLKKWRLSFMPIRSISQNLSSFVDESSSIQGFNSLELFARRLETSQDIISVRKLHASSITHGLGESIFLGSKLLNHYAIFGGLRESRSVFDKIVNRNLSLWNSALVGYYRAGQFEEVLWLFHKIRIEGIGIDSSAITFSVKSSTELENLGIGRSIHANAFKFGLNTDKFVGSSLVCLYSKCEQIDDGYQAFQEIFDKDVIAYTSMITAFSNIHGLQAKMALRIASDMQREGFSANRVTLISLLQAAGQLEALRKGQSVHCYALRRGMDKFDEVLETCIVDMYARCGAFSFANFMLMKQEGNHVASWNALFSGYVSWGKSSEVLRSFYTLMKEAKVFPDSITISNVLTACADLKCSHFVKDIHGYIIRMDISLDLVVLTSLVDLYCGCANIRYARILFDSTTIRDSVFYNVIVSGYLCNKLILEAIKILQRMRHDGIRPNSVTMFSLLSAFADVIIDTKIGKWIHGFIIRHDLHSDIDVCNQIMHMYAKWGHIDVARKIFESVKKNLVSWTVMMVGYVNNGDAKKAILLFREMQCVGERPDHITLVTLVQAHAQLGYSHKVEEILGYIFRFFLEKDSVIMNSIMFAFAKCGRIDMAESVFNSMEERILTSWNTFIAAYAIHGYAKTVVELFDEMRKRNICPDEMTFSSVLSACSHGGLVEEGLRVFDIMKSEHLVAPAEEHYSCMVDLLGRAGHLQEAYDLVKNSPLKEKRSALSSLLAACRTHNNMKLGEVVGKDLLELEPHNPSAYALVSSLYSQESMWNKAASLRTTSRRKGLRKTPGFSLIQLDIN</sequence>
<evidence type="ECO:0000256" key="2">
    <source>
        <dbReference type="PROSITE-ProRule" id="PRU00708"/>
    </source>
</evidence>
<feature type="repeat" description="PPR" evidence="2">
    <location>
        <begin position="650"/>
        <end position="684"/>
    </location>
</feature>
<dbReference type="PANTHER" id="PTHR47926:SF452">
    <property type="entry name" value="PENTATRICOPEPTIDE REPEAT-CONTAINING PROTEIN"/>
    <property type="match status" value="1"/>
</dbReference>
<dbReference type="GO" id="GO:0003729">
    <property type="term" value="F:mRNA binding"/>
    <property type="evidence" value="ECO:0007669"/>
    <property type="project" value="UniProtKB-ARBA"/>
</dbReference>
<dbReference type="AlphaFoldDB" id="A0A2I0ADT5"/>
<keyword evidence="3" id="KW-0378">Hydrolase</keyword>
<keyword evidence="1" id="KW-0677">Repeat</keyword>
<dbReference type="Gene3D" id="1.25.40.10">
    <property type="entry name" value="Tetratricopeptide repeat domain"/>
    <property type="match status" value="6"/>
</dbReference>
<feature type="repeat" description="PPR" evidence="2">
    <location>
        <begin position="413"/>
        <end position="447"/>
    </location>
</feature>
<organism evidence="3 4">
    <name type="scientific">Apostasia shenzhenica</name>
    <dbReference type="NCBI Taxonomy" id="1088818"/>
    <lineage>
        <taxon>Eukaryota</taxon>
        <taxon>Viridiplantae</taxon>
        <taxon>Streptophyta</taxon>
        <taxon>Embryophyta</taxon>
        <taxon>Tracheophyta</taxon>
        <taxon>Spermatophyta</taxon>
        <taxon>Magnoliopsida</taxon>
        <taxon>Liliopsida</taxon>
        <taxon>Asparagales</taxon>
        <taxon>Orchidaceae</taxon>
        <taxon>Apostasioideae</taxon>
        <taxon>Apostasia</taxon>
    </lineage>
</organism>
<dbReference type="Proteomes" id="UP000236161">
    <property type="component" value="Unassembled WGS sequence"/>
</dbReference>
<dbReference type="Pfam" id="PF01535">
    <property type="entry name" value="PPR"/>
    <property type="match status" value="5"/>
</dbReference>
<feature type="repeat" description="PPR" evidence="2">
    <location>
        <begin position="514"/>
        <end position="548"/>
    </location>
</feature>
<dbReference type="Pfam" id="PF20431">
    <property type="entry name" value="E_motif"/>
    <property type="match status" value="1"/>
</dbReference>
<evidence type="ECO:0000313" key="3">
    <source>
        <dbReference type="EMBL" id="PKA53666.1"/>
    </source>
</evidence>
<evidence type="ECO:0000313" key="4">
    <source>
        <dbReference type="Proteomes" id="UP000236161"/>
    </source>
</evidence>
<feature type="repeat" description="PPR" evidence="2">
    <location>
        <begin position="615"/>
        <end position="649"/>
    </location>
</feature>
<feature type="repeat" description="PPR" evidence="2">
    <location>
        <begin position="106"/>
        <end position="140"/>
    </location>
</feature>
<dbReference type="InterPro" id="IPR011990">
    <property type="entry name" value="TPR-like_helical_dom_sf"/>
</dbReference>
<dbReference type="FunFam" id="1.25.40.10:FF:000090">
    <property type="entry name" value="Pentatricopeptide repeat-containing protein, chloroplastic"/>
    <property type="match status" value="1"/>
</dbReference>
<dbReference type="Pfam" id="PF13041">
    <property type="entry name" value="PPR_2"/>
    <property type="match status" value="3"/>
</dbReference>
<dbReference type="GO" id="GO:0003678">
    <property type="term" value="F:DNA helicase activity"/>
    <property type="evidence" value="ECO:0007669"/>
    <property type="project" value="UniProtKB-EC"/>
</dbReference>
<gene>
    <name evidence="3" type="primary">PCMP-H81</name>
    <name evidence="3" type="ORF">AXF42_Ash009162</name>
</gene>
<feature type="repeat" description="PPR" evidence="2">
    <location>
        <begin position="584"/>
        <end position="614"/>
    </location>
</feature>
<dbReference type="PANTHER" id="PTHR47926">
    <property type="entry name" value="PENTATRICOPEPTIDE REPEAT-CONTAINING PROTEIN"/>
    <property type="match status" value="1"/>
</dbReference>
<dbReference type="PROSITE" id="PS51375">
    <property type="entry name" value="PPR"/>
    <property type="match status" value="7"/>
</dbReference>
<dbReference type="InterPro" id="IPR002885">
    <property type="entry name" value="PPR_rpt"/>
</dbReference>
<dbReference type="InterPro" id="IPR046960">
    <property type="entry name" value="PPR_At4g14850-like_plant"/>
</dbReference>
<protein>
    <submittedName>
        <fullName evidence="3">Pentatricopeptide repeat-containing protein</fullName>
        <ecNumber evidence="3">3.6.4.12</ecNumber>
    </submittedName>
</protein>
<dbReference type="InterPro" id="IPR046848">
    <property type="entry name" value="E_motif"/>
</dbReference>
<dbReference type="GO" id="GO:0016787">
    <property type="term" value="F:hydrolase activity"/>
    <property type="evidence" value="ECO:0007669"/>
    <property type="project" value="UniProtKB-KW"/>
</dbReference>
<dbReference type="FunFam" id="1.25.40.10:FF:000073">
    <property type="entry name" value="Pentatricopeptide repeat-containing protein chloroplastic"/>
    <property type="match status" value="1"/>
</dbReference>